<keyword evidence="1" id="KW-0175">Coiled coil</keyword>
<dbReference type="Proteomes" id="UP001153069">
    <property type="component" value="Unassembled WGS sequence"/>
</dbReference>
<dbReference type="GO" id="GO:0006364">
    <property type="term" value="P:rRNA processing"/>
    <property type="evidence" value="ECO:0007669"/>
    <property type="project" value="InterPro"/>
</dbReference>
<reference evidence="3" key="1">
    <citation type="submission" date="2020-06" db="EMBL/GenBank/DDBJ databases">
        <authorList>
            <consortium name="Plant Systems Biology data submission"/>
        </authorList>
    </citation>
    <scope>NUCLEOTIDE SEQUENCE</scope>
    <source>
        <strain evidence="3">D6</strain>
    </source>
</reference>
<sequence length="440" mass="50503">MVKAPSSHGLDRKYRSWRKGKSAKAKKQGSLKHQLRGQERLLAQVLKRNEDQGRIQELQQRIQAIKDEVAEKESKEVVRQNSKRSHGTRFLDRQRATRLERTARNAKNTQELTRIALDMIYVAHFPHQQQSYRPLYRNGKKRWLIHPVSRAMIRQKIIQDLKENNKNSFERVKWISQDMYERVPSEWSVAQELELFDYPKGDGKDKKKETTQDNRFAISSDHDKFLEMANQLESKLDKDVPQKKKEETSDSDSSSDDDEEEPKKASGKRPPKDPSKRQREEDGSDDSSSSSDSDSSEDISKSAAPSTKENQTTKPMNKEPESSSSSDSDSSSDSSSDDSSSDDEDQKVTSNRNNNDNKNNPLKKVGPDKNKQEEKDSDSDDDFFVAASAKKDEDIAVFDRVQGKEEHMLAAEDPARGDKSQGWATQRQRPGQFKKKRVRR</sequence>
<dbReference type="AlphaFoldDB" id="A0A9N8DEW2"/>
<feature type="compositionally biased region" description="Basic and acidic residues" evidence="2">
    <location>
        <begin position="365"/>
        <end position="374"/>
    </location>
</feature>
<evidence type="ECO:0000256" key="1">
    <source>
        <dbReference type="SAM" id="Coils"/>
    </source>
</evidence>
<feature type="compositionally biased region" description="Low complexity" evidence="2">
    <location>
        <begin position="351"/>
        <end position="360"/>
    </location>
</feature>
<feature type="compositionally biased region" description="Acidic residues" evidence="2">
    <location>
        <begin position="335"/>
        <end position="345"/>
    </location>
</feature>
<feature type="compositionally biased region" description="Basic and acidic residues" evidence="2">
    <location>
        <begin position="234"/>
        <end position="248"/>
    </location>
</feature>
<feature type="region of interest" description="Disordered" evidence="2">
    <location>
        <begin position="407"/>
        <end position="440"/>
    </location>
</feature>
<feature type="region of interest" description="Disordered" evidence="2">
    <location>
        <begin position="198"/>
        <end position="383"/>
    </location>
</feature>
<feature type="compositionally biased region" description="Basic and acidic residues" evidence="2">
    <location>
        <begin position="198"/>
        <end position="212"/>
    </location>
</feature>
<accession>A0A9N8DEW2</accession>
<protein>
    <submittedName>
        <fullName evidence="3">Uncharacterized protein</fullName>
    </submittedName>
</protein>
<comment type="caution">
    <text evidence="3">The sequence shown here is derived from an EMBL/GenBank/DDBJ whole genome shotgun (WGS) entry which is preliminary data.</text>
</comment>
<dbReference type="InterPro" id="IPR019310">
    <property type="entry name" value="Efg1"/>
</dbReference>
<feature type="compositionally biased region" description="Acidic residues" evidence="2">
    <location>
        <begin position="249"/>
        <end position="260"/>
    </location>
</feature>
<feature type="compositionally biased region" description="Basic residues" evidence="2">
    <location>
        <begin position="15"/>
        <end position="35"/>
    </location>
</feature>
<name>A0A9N8DEW2_9STRA</name>
<keyword evidence="4" id="KW-1185">Reference proteome</keyword>
<evidence type="ECO:0000313" key="3">
    <source>
        <dbReference type="EMBL" id="CAB9499469.1"/>
    </source>
</evidence>
<feature type="coiled-coil region" evidence="1">
    <location>
        <begin position="48"/>
        <end position="75"/>
    </location>
</feature>
<evidence type="ECO:0000313" key="4">
    <source>
        <dbReference type="Proteomes" id="UP001153069"/>
    </source>
</evidence>
<feature type="compositionally biased region" description="Basic and acidic residues" evidence="2">
    <location>
        <begin position="270"/>
        <end position="281"/>
    </location>
</feature>
<feature type="compositionally biased region" description="Low complexity" evidence="2">
    <location>
        <begin position="322"/>
        <end position="334"/>
    </location>
</feature>
<dbReference type="Pfam" id="PF10153">
    <property type="entry name" value="Efg1"/>
    <property type="match status" value="1"/>
</dbReference>
<organism evidence="3 4">
    <name type="scientific">Seminavis robusta</name>
    <dbReference type="NCBI Taxonomy" id="568900"/>
    <lineage>
        <taxon>Eukaryota</taxon>
        <taxon>Sar</taxon>
        <taxon>Stramenopiles</taxon>
        <taxon>Ochrophyta</taxon>
        <taxon>Bacillariophyta</taxon>
        <taxon>Bacillariophyceae</taxon>
        <taxon>Bacillariophycidae</taxon>
        <taxon>Naviculales</taxon>
        <taxon>Naviculaceae</taxon>
        <taxon>Seminavis</taxon>
    </lineage>
</organism>
<feature type="compositionally biased region" description="Polar residues" evidence="2">
    <location>
        <begin position="303"/>
        <end position="315"/>
    </location>
</feature>
<feature type="region of interest" description="Disordered" evidence="2">
    <location>
        <begin position="1"/>
        <end position="36"/>
    </location>
</feature>
<feature type="compositionally biased region" description="Basic and acidic residues" evidence="2">
    <location>
        <begin position="407"/>
        <end position="419"/>
    </location>
</feature>
<proteinExistence type="predicted"/>
<gene>
    <name evidence="3" type="ORF">SEMRO_61_G035220.1</name>
</gene>
<dbReference type="EMBL" id="CAICTM010000060">
    <property type="protein sequence ID" value="CAB9499469.1"/>
    <property type="molecule type" value="Genomic_DNA"/>
</dbReference>
<evidence type="ECO:0000256" key="2">
    <source>
        <dbReference type="SAM" id="MobiDB-lite"/>
    </source>
</evidence>
<dbReference type="OrthoDB" id="47732at2759"/>